<dbReference type="NCBIfam" id="TIGR01549">
    <property type="entry name" value="HAD-SF-IA-v1"/>
    <property type="match status" value="1"/>
</dbReference>
<dbReference type="RefSeq" id="WP_377125287.1">
    <property type="nucleotide sequence ID" value="NZ_JBHRSD010000023.1"/>
</dbReference>
<dbReference type="InterPro" id="IPR006439">
    <property type="entry name" value="HAD-SF_hydro_IA"/>
</dbReference>
<dbReference type="NCBIfam" id="TIGR02254">
    <property type="entry name" value="YjjG_YfnB"/>
    <property type="match status" value="1"/>
</dbReference>
<dbReference type="PANTHER" id="PTHR47478:SF1">
    <property type="entry name" value="PYRIMIDINE 5'-NUCLEOTIDASE YJJG"/>
    <property type="match status" value="1"/>
</dbReference>
<dbReference type="SFLD" id="SFLDS00003">
    <property type="entry name" value="Haloacid_Dehalogenase"/>
    <property type="match status" value="1"/>
</dbReference>
<dbReference type="InterPro" id="IPR011951">
    <property type="entry name" value="HAD-SF_hydro_IA_YjjG/PynA"/>
</dbReference>
<dbReference type="InterPro" id="IPR036412">
    <property type="entry name" value="HAD-like_sf"/>
</dbReference>
<dbReference type="InterPro" id="IPR023198">
    <property type="entry name" value="PGP-like_dom2"/>
</dbReference>
<dbReference type="NCBIfam" id="TIGR01509">
    <property type="entry name" value="HAD-SF-IA-v3"/>
    <property type="match status" value="1"/>
</dbReference>
<sequence>MKYSHIFFDADETLFSFNAYLGLKTLFAQYDVSFTEQDYQEYKAVNAPLWVQYQNGVINARTLQVTRFQHWAERLAVTPESLNEGFMTAMASICEPLPGANSLLLRLKGKAQLGIITNGFAALQERRLAHTGLQDCFAQVVISELVGVAKPDERIFAHTMALFGNPEKSRVLMVGDTPSSDILGANLFGIDSCWLQHQGVVCPPHVKPTYTVTSLQELETLLLG</sequence>
<dbReference type="EMBL" id="JBHRSD010000023">
    <property type="protein sequence ID" value="MFC3033604.1"/>
    <property type="molecule type" value="Genomic_DNA"/>
</dbReference>
<comment type="caution">
    <text evidence="1">The sequence shown here is derived from an EMBL/GenBank/DDBJ whole genome shotgun (WGS) entry which is preliminary data.</text>
</comment>
<reference evidence="2" key="1">
    <citation type="journal article" date="2019" name="Int. J. Syst. Evol. Microbiol.">
        <title>The Global Catalogue of Microorganisms (GCM) 10K type strain sequencing project: providing services to taxonomists for standard genome sequencing and annotation.</title>
        <authorList>
            <consortium name="The Broad Institute Genomics Platform"/>
            <consortium name="The Broad Institute Genome Sequencing Center for Infectious Disease"/>
            <person name="Wu L."/>
            <person name="Ma J."/>
        </authorList>
    </citation>
    <scope>NUCLEOTIDE SEQUENCE [LARGE SCALE GENOMIC DNA]</scope>
    <source>
        <strain evidence="2">KCTC 42730</strain>
    </source>
</reference>
<evidence type="ECO:0000313" key="2">
    <source>
        <dbReference type="Proteomes" id="UP001595453"/>
    </source>
</evidence>
<proteinExistence type="predicted"/>
<dbReference type="GO" id="GO:0008253">
    <property type="term" value="F:5'-nucleotidase activity"/>
    <property type="evidence" value="ECO:0007669"/>
    <property type="project" value="UniProtKB-EC"/>
</dbReference>
<evidence type="ECO:0000313" key="1">
    <source>
        <dbReference type="EMBL" id="MFC3033604.1"/>
    </source>
</evidence>
<dbReference type="PANTHER" id="PTHR47478">
    <property type="match status" value="1"/>
</dbReference>
<dbReference type="EC" id="3.1.3.5" evidence="1"/>
<name>A0ABV7CLW1_9GAMM</name>
<keyword evidence="1" id="KW-0378">Hydrolase</keyword>
<dbReference type="SFLD" id="SFLDG01129">
    <property type="entry name" value="C1.5:_HAD__Beta-PGM__Phosphata"/>
    <property type="match status" value="1"/>
</dbReference>
<dbReference type="NCBIfam" id="NF006976">
    <property type="entry name" value="PRK09449.1"/>
    <property type="match status" value="1"/>
</dbReference>
<dbReference type="Pfam" id="PF00702">
    <property type="entry name" value="Hydrolase"/>
    <property type="match status" value="1"/>
</dbReference>
<dbReference type="Proteomes" id="UP001595453">
    <property type="component" value="Unassembled WGS sequence"/>
</dbReference>
<dbReference type="Gene3D" id="1.10.150.240">
    <property type="entry name" value="Putative phosphatase, domain 2"/>
    <property type="match status" value="1"/>
</dbReference>
<organism evidence="1 2">
    <name type="scientific">Pseudoalteromonas fenneropenaei</name>
    <dbReference type="NCBI Taxonomy" id="1737459"/>
    <lineage>
        <taxon>Bacteria</taxon>
        <taxon>Pseudomonadati</taxon>
        <taxon>Pseudomonadota</taxon>
        <taxon>Gammaproteobacteria</taxon>
        <taxon>Alteromonadales</taxon>
        <taxon>Pseudoalteromonadaceae</taxon>
        <taxon>Pseudoalteromonas</taxon>
    </lineage>
</organism>
<gene>
    <name evidence="1" type="primary">yjjG</name>
    <name evidence="1" type="ORF">ACFOEE_13835</name>
</gene>
<keyword evidence="2" id="KW-1185">Reference proteome</keyword>
<protein>
    <submittedName>
        <fullName evidence="1">Pyrimidine 5'-nucleotidase</fullName>
        <ecNumber evidence="1">3.1.3.5</ecNumber>
    </submittedName>
</protein>
<dbReference type="SUPFAM" id="SSF56784">
    <property type="entry name" value="HAD-like"/>
    <property type="match status" value="1"/>
</dbReference>
<dbReference type="Gene3D" id="3.40.50.1000">
    <property type="entry name" value="HAD superfamily/HAD-like"/>
    <property type="match status" value="1"/>
</dbReference>
<dbReference type="InterPro" id="IPR023214">
    <property type="entry name" value="HAD_sf"/>
</dbReference>
<accession>A0ABV7CLW1</accession>
<dbReference type="InterPro" id="IPR052550">
    <property type="entry name" value="Pyrimidine_5'-ntase_YjjG"/>
</dbReference>